<feature type="repeat" description="Cell wall-binding" evidence="2">
    <location>
        <begin position="1445"/>
        <end position="1472"/>
    </location>
</feature>
<name>A0A133ZCJ9_9FIRM</name>
<comment type="caution">
    <text evidence="5">The sequence shown here is derived from an EMBL/GenBank/DDBJ whole genome shotgun (WGS) entry which is preliminary data.</text>
</comment>
<dbReference type="Proteomes" id="UP000070394">
    <property type="component" value="Unassembled WGS sequence"/>
</dbReference>
<feature type="region of interest" description="Disordered" evidence="3">
    <location>
        <begin position="1367"/>
        <end position="1401"/>
    </location>
</feature>
<dbReference type="SUPFAM" id="SSF69360">
    <property type="entry name" value="Cell wall binding repeat"/>
    <property type="match status" value="1"/>
</dbReference>
<dbReference type="InterPro" id="IPR018337">
    <property type="entry name" value="Cell_wall/Cho-bd_repeat"/>
</dbReference>
<reference evidence="6" key="1">
    <citation type="submission" date="2016-01" db="EMBL/GenBank/DDBJ databases">
        <authorList>
            <person name="Mitreva M."/>
            <person name="Pepin K.H."/>
            <person name="Mihindukulasuriya K.A."/>
            <person name="Fulton R."/>
            <person name="Fronick C."/>
            <person name="O'Laughlin M."/>
            <person name="Miner T."/>
            <person name="Herter B."/>
            <person name="Rosa B.A."/>
            <person name="Cordes M."/>
            <person name="Tomlinson C."/>
            <person name="Wollam A."/>
            <person name="Palsikar V.B."/>
            <person name="Mardis E.R."/>
            <person name="Wilson R.K."/>
        </authorList>
    </citation>
    <scope>NUCLEOTIDE SEQUENCE [LARGE SCALE GENOMIC DNA]</scope>
    <source>
        <strain evidence="6">DNF00896</strain>
    </source>
</reference>
<evidence type="ECO:0000256" key="4">
    <source>
        <dbReference type="SAM" id="SignalP"/>
    </source>
</evidence>
<dbReference type="EMBL" id="LSDA01000141">
    <property type="protein sequence ID" value="KXB53162.1"/>
    <property type="molecule type" value="Genomic_DNA"/>
</dbReference>
<feature type="compositionally biased region" description="Gly residues" evidence="3">
    <location>
        <begin position="1384"/>
        <end position="1397"/>
    </location>
</feature>
<dbReference type="PATRIC" id="fig|467210.3.peg.2666"/>
<gene>
    <name evidence="5" type="ORF">HMPREF1866_02690</name>
</gene>
<dbReference type="PROSITE" id="PS51170">
    <property type="entry name" value="CW"/>
    <property type="match status" value="1"/>
</dbReference>
<evidence type="ECO:0000256" key="1">
    <source>
        <dbReference type="ARBA" id="ARBA00022737"/>
    </source>
</evidence>
<feature type="compositionally biased region" description="Low complexity" evidence="3">
    <location>
        <begin position="1367"/>
        <end position="1383"/>
    </location>
</feature>
<feature type="signal peptide" evidence="4">
    <location>
        <begin position="1"/>
        <end position="34"/>
    </location>
</feature>
<evidence type="ECO:0000256" key="3">
    <source>
        <dbReference type="SAM" id="MobiDB-lite"/>
    </source>
</evidence>
<accession>A0A133ZCJ9</accession>
<proteinExistence type="predicted"/>
<evidence type="ECO:0000256" key="2">
    <source>
        <dbReference type="PROSITE-ProRule" id="PRU00591"/>
    </source>
</evidence>
<dbReference type="Gene3D" id="2.10.270.10">
    <property type="entry name" value="Cholin Binding"/>
    <property type="match status" value="1"/>
</dbReference>
<feature type="chain" id="PRO_5007460738" evidence="4">
    <location>
        <begin position="35"/>
        <end position="1587"/>
    </location>
</feature>
<keyword evidence="1" id="KW-0677">Repeat</keyword>
<evidence type="ECO:0000313" key="6">
    <source>
        <dbReference type="Proteomes" id="UP000070394"/>
    </source>
</evidence>
<organism evidence="5 6">
    <name type="scientific">Lachnoanaerobaculum saburreum</name>
    <dbReference type="NCBI Taxonomy" id="467210"/>
    <lineage>
        <taxon>Bacteria</taxon>
        <taxon>Bacillati</taxon>
        <taxon>Bacillota</taxon>
        <taxon>Clostridia</taxon>
        <taxon>Lachnospirales</taxon>
        <taxon>Lachnospiraceae</taxon>
        <taxon>Lachnoanaerobaculum</taxon>
    </lineage>
</organism>
<keyword evidence="6" id="KW-1185">Reference proteome</keyword>
<keyword evidence="4" id="KW-0732">Signal</keyword>
<evidence type="ECO:0000313" key="5">
    <source>
        <dbReference type="EMBL" id="KXB53162.1"/>
    </source>
</evidence>
<dbReference type="STRING" id="467210.HMPREF1866_02690"/>
<protein>
    <submittedName>
        <fullName evidence="5">Repeat protein</fullName>
    </submittedName>
</protein>
<sequence>MISEKNMKKIKRKIASLLVGTMLATQPASLPVWAAPLIQPVNPNGSTIQFNFNELNPSLRYIVLNQNIPGGTINSLINNNLPTPGDFKGMEVDSATNYVYLPFVKKSTTDPNVGTFDNSKELDGKTWSQLGLEGYVIENWMTDKQNGFPIWRMDSTNYPSKGKTYYAKLGPDPTKTYDLKLEYNRANNIYVPGIPSNDPPTPKHVLESIPQFPIIPEGYKITNVNANGKPDIYSTVNFFDHLTGAPFTGFNPVDAGFTMDSYFNVSGTMINKDTTITFNYDVNQDVKKTLQVVDKINSSTGSPKIIYRSEGTYIEPALVDMDNKNIGPNSSFLSIPTGSTSARYILDSVDINYIDSERNNAAANSTLLHTDVPATSGANAHTGYKKLKANPVNAASNPGRVTGQMPNQDVKITYTYHLNPNFETTLNIVYKDDRGKDITDEIVKLMENPNTNSFLPTSPVGLNNGEVYKEVDASGKVIFLHIKAGYNAGEYDVYIPAPISGKYKDDSANRPKVRVGDTSDWSNSFKTSIGNLGTDWTTSNQRFKLTTSSTGPVKSNEFDVIYTIDPTATAQIIPINGPGGSIKKTNSSSGVTYDVNRDGAITLSRDNDSSTNTYKVKIKSEDMIYYPVPNTGYRFVKWETPADLGKREVNLNIGDTITGIPSSKNNFTLTAVFEKIPNQFNKYKFNIGSRISPLPLGDEAEILNVNDDGTTKNLTFGDLDAYTGVTTDAGYQIQWYDANFNKLDRSTPINNLNGQTFTAFAQPTSPLVANAPTANGQLHPSNGTPSIQIDPTTIDSRLRYVVVDPVSGNVVSVVNGANLVSTGGEIADPALNPGQNYQVYTALPSAVVSVGMHIPSSDVSTPTSATIPTTINPLVEVDANHRGKAKITVSPLSANTDYALIGPGGVVYPFTTPTGSDLVFDNLDPDVNYHIVARPTGSNIDPVTRQTTTVPTDVSTANLSIPNANSDITIIADANPQYSLLRFNGSNATGANPLQGVAAGTNVEIKAAPIDTNSNIFQSWNVISGLRSYNISGDRISFTMPDAPVRLQSVFASPAGNTWAKDYVDSIHSNQDVGVVYPMVNEAGDFRIQIIKSSVPVATRNAIANETDDSFRSIFLLTFNVQKKNPVSGVWEDYTDPSGNNITFDANIVTGALLGNRSYGFYELGGSLASPSNAGSSSISPYTGVDFTSPTYNGEFTLTVSNGSTYALGYTLPDDVRTVLVRDARDNHLVSTLHIAQTRVIEDYANLYTANLTRDYIDNNGITWHYEGVSDDRDSFVPTDTTTRVLADATVYLFFSNDRVDRNQAATDLSNLINQARAALPNVANTGMLQNAIDAAKAVLDKINRKASTGELKAAYDALELALKNAGTRSNGGSSSSSHSHSGGSSGGGGGRGGSGAAGKSKTLGAQTSIAVGISGNWELINPEEAKNNLDNSKWIFKLNSGERVTGWQKLSYTYEGITKEEWYHFEEDGIMDSGWFLDRATNKWYYLSMNHDGFFGEMIKGWHHDPDDGRWYFLDRADGHMHISWDKIDGNWYYFNPNPPAQTWFFDNSTGRWNYGDNKDIRPLGSMFINEDTPDGFHVNDTGAWK</sequence>